<protein>
    <submittedName>
        <fullName evidence="1">Uncharacterized protein</fullName>
    </submittedName>
</protein>
<keyword evidence="2" id="KW-1185">Reference proteome</keyword>
<comment type="caution">
    <text evidence="1">The sequence shown here is derived from an EMBL/GenBank/DDBJ whole genome shotgun (WGS) entry which is preliminary data.</text>
</comment>
<sequence length="73" mass="8377">MNTLLTEKEKATYLRLLKELMDASTECEIKKIEIEILCLINTAKNRTNPFCDLDEQAATIYYNGVGLILRPQL</sequence>
<dbReference type="AlphaFoldDB" id="A0A940SIH6"/>
<dbReference type="RefSeq" id="WP_209401592.1">
    <property type="nucleotide sequence ID" value="NZ_JAGIYQ010000001.1"/>
</dbReference>
<gene>
    <name evidence="1" type="ORF">J5Y03_01290</name>
</gene>
<accession>A0A940SIH6</accession>
<evidence type="ECO:0000313" key="1">
    <source>
        <dbReference type="EMBL" id="MBP0723814.1"/>
    </source>
</evidence>
<dbReference type="EMBL" id="JAGIYQ010000001">
    <property type="protein sequence ID" value="MBP0723814.1"/>
    <property type="molecule type" value="Genomic_DNA"/>
</dbReference>
<evidence type="ECO:0000313" key="2">
    <source>
        <dbReference type="Proteomes" id="UP000682134"/>
    </source>
</evidence>
<dbReference type="Proteomes" id="UP000682134">
    <property type="component" value="Unassembled WGS sequence"/>
</dbReference>
<name>A0A940SIH6_9BACI</name>
<proteinExistence type="predicted"/>
<organism evidence="1 2">
    <name type="scientific">Gottfriedia endophytica</name>
    <dbReference type="NCBI Taxonomy" id="2820819"/>
    <lineage>
        <taxon>Bacteria</taxon>
        <taxon>Bacillati</taxon>
        <taxon>Bacillota</taxon>
        <taxon>Bacilli</taxon>
        <taxon>Bacillales</taxon>
        <taxon>Bacillaceae</taxon>
        <taxon>Gottfriedia</taxon>
    </lineage>
</organism>
<reference evidence="1" key="1">
    <citation type="submission" date="2021-04" db="EMBL/GenBank/DDBJ databases">
        <title>Genome seq and assembly of Bacillus sp.</title>
        <authorList>
            <person name="Chhetri G."/>
        </authorList>
    </citation>
    <scope>NUCLEOTIDE SEQUENCE</scope>
    <source>
        <strain evidence="1">RG28</strain>
    </source>
</reference>